<comment type="caution">
    <text evidence="3">The sequence shown here is derived from an EMBL/GenBank/DDBJ whole genome shotgun (WGS) entry which is preliminary data.</text>
</comment>
<gene>
    <name evidence="3" type="ORF">Ahy_B04g070166</name>
</gene>
<name>A0A444ZFB3_ARAHY</name>
<dbReference type="PANTHER" id="PTHR34366">
    <property type="entry name" value="OS07G0289901 PROTEIN-RELATED"/>
    <property type="match status" value="1"/>
</dbReference>
<dbReference type="EMBL" id="SDMP01000014">
    <property type="protein sequence ID" value="RYR12853.1"/>
    <property type="molecule type" value="Genomic_DNA"/>
</dbReference>
<dbReference type="Pfam" id="PF24865">
    <property type="entry name" value="DUF7731"/>
    <property type="match status" value="1"/>
</dbReference>
<feature type="domain" description="DUF7731" evidence="2">
    <location>
        <begin position="72"/>
        <end position="169"/>
    </location>
</feature>
<organism evidence="3 4">
    <name type="scientific">Arachis hypogaea</name>
    <name type="common">Peanut</name>
    <dbReference type="NCBI Taxonomy" id="3818"/>
    <lineage>
        <taxon>Eukaryota</taxon>
        <taxon>Viridiplantae</taxon>
        <taxon>Streptophyta</taxon>
        <taxon>Embryophyta</taxon>
        <taxon>Tracheophyta</taxon>
        <taxon>Spermatophyta</taxon>
        <taxon>Magnoliopsida</taxon>
        <taxon>eudicotyledons</taxon>
        <taxon>Gunneridae</taxon>
        <taxon>Pentapetalae</taxon>
        <taxon>rosids</taxon>
        <taxon>fabids</taxon>
        <taxon>Fabales</taxon>
        <taxon>Fabaceae</taxon>
        <taxon>Papilionoideae</taxon>
        <taxon>50 kb inversion clade</taxon>
        <taxon>dalbergioids sensu lato</taxon>
        <taxon>Dalbergieae</taxon>
        <taxon>Pterocarpus clade</taxon>
        <taxon>Arachis</taxon>
    </lineage>
</organism>
<keyword evidence="1" id="KW-0732">Signal</keyword>
<accession>A0A444ZFB3</accession>
<feature type="signal peptide" evidence="1">
    <location>
        <begin position="1"/>
        <end position="28"/>
    </location>
</feature>
<reference evidence="3 4" key="1">
    <citation type="submission" date="2019-01" db="EMBL/GenBank/DDBJ databases">
        <title>Sequencing of cultivated peanut Arachis hypogaea provides insights into genome evolution and oil improvement.</title>
        <authorList>
            <person name="Chen X."/>
        </authorList>
    </citation>
    <scope>NUCLEOTIDE SEQUENCE [LARGE SCALE GENOMIC DNA]</scope>
    <source>
        <strain evidence="4">cv. Fuhuasheng</strain>
        <tissue evidence="3">Leaves</tissue>
    </source>
</reference>
<dbReference type="PANTHER" id="PTHR34366:SF2">
    <property type="entry name" value="OS07G0289901 PROTEIN"/>
    <property type="match status" value="1"/>
</dbReference>
<evidence type="ECO:0000259" key="2">
    <source>
        <dbReference type="Pfam" id="PF24865"/>
    </source>
</evidence>
<evidence type="ECO:0000256" key="1">
    <source>
        <dbReference type="SAM" id="SignalP"/>
    </source>
</evidence>
<feature type="chain" id="PRO_5019545905" description="DUF7731 domain-containing protein" evidence="1">
    <location>
        <begin position="29"/>
        <end position="205"/>
    </location>
</feature>
<protein>
    <recommendedName>
        <fullName evidence="2">DUF7731 domain-containing protein</fullName>
    </recommendedName>
</protein>
<dbReference type="AlphaFoldDB" id="A0A444ZFB3"/>
<dbReference type="STRING" id="3818.A0A444ZFB3"/>
<evidence type="ECO:0000313" key="4">
    <source>
        <dbReference type="Proteomes" id="UP000289738"/>
    </source>
</evidence>
<evidence type="ECO:0000313" key="3">
    <source>
        <dbReference type="EMBL" id="RYR12853.1"/>
    </source>
</evidence>
<dbReference type="InterPro" id="IPR056633">
    <property type="entry name" value="DUF7731"/>
</dbReference>
<sequence length="205" mass="22379">MAFKLSFRRRVLAFALLYVCLFWKLGNADDGDDDYPENQIGSGIGGAGVGNGSNTGVGGGTVGAGFVILGDPSQIVSKSLLCFSDIYKSCEEPYRLSEKGDLNVPREKIYKFCQGPCLSETRLVLSCLKKIYSRFTFSNKATIQDIRETIQDGCLGVHVADRDLNVVKHMEKEADEKENRGLKGTKTCNVLMGLVLILMAPALLL</sequence>
<keyword evidence="4" id="KW-1185">Reference proteome</keyword>
<dbReference type="Proteomes" id="UP000289738">
    <property type="component" value="Chromosome B04"/>
</dbReference>
<proteinExistence type="predicted"/>